<dbReference type="EMBL" id="SRPF01000001">
    <property type="protein sequence ID" value="TGN41703.1"/>
    <property type="molecule type" value="Genomic_DNA"/>
</dbReference>
<dbReference type="SUPFAM" id="SSF51412">
    <property type="entry name" value="Inosine monophosphate dehydrogenase (IMPDH)"/>
    <property type="match status" value="1"/>
</dbReference>
<dbReference type="PANTHER" id="PTHR42747:SF3">
    <property type="entry name" value="NITRONATE MONOOXYGENASE-RELATED"/>
    <property type="match status" value="1"/>
</dbReference>
<accession>A0A4Z1CCA0</accession>
<keyword evidence="7 10" id="KW-0503">Monooxygenase</keyword>
<evidence type="ECO:0000256" key="6">
    <source>
        <dbReference type="ARBA" id="ARBA00023002"/>
    </source>
</evidence>
<keyword evidence="3" id="KW-0216">Detoxification</keyword>
<organism evidence="10 11">
    <name type="scientific">Marinobacter confluentis</name>
    <dbReference type="NCBI Taxonomy" id="1697557"/>
    <lineage>
        <taxon>Bacteria</taxon>
        <taxon>Pseudomonadati</taxon>
        <taxon>Pseudomonadota</taxon>
        <taxon>Gammaproteobacteria</taxon>
        <taxon>Pseudomonadales</taxon>
        <taxon>Marinobacteraceae</taxon>
        <taxon>Marinobacter</taxon>
    </lineage>
</organism>
<dbReference type="InterPro" id="IPR013785">
    <property type="entry name" value="Aldolase_TIM"/>
</dbReference>
<comment type="catalytic activity">
    <reaction evidence="9">
        <text>3 propionate 3-nitronate + 3 O2 + H2O = 3 3-oxopropanoate + 2 nitrate + nitrite + H2O2 + 3 H(+)</text>
        <dbReference type="Rhea" id="RHEA:57332"/>
        <dbReference type="ChEBI" id="CHEBI:15377"/>
        <dbReference type="ChEBI" id="CHEBI:15378"/>
        <dbReference type="ChEBI" id="CHEBI:15379"/>
        <dbReference type="ChEBI" id="CHEBI:16240"/>
        <dbReference type="ChEBI" id="CHEBI:16301"/>
        <dbReference type="ChEBI" id="CHEBI:17632"/>
        <dbReference type="ChEBI" id="CHEBI:33190"/>
        <dbReference type="ChEBI" id="CHEBI:136067"/>
    </reaction>
</comment>
<dbReference type="InterPro" id="IPR004136">
    <property type="entry name" value="NMO"/>
</dbReference>
<proteinExistence type="inferred from homology"/>
<keyword evidence="11" id="KW-1185">Reference proteome</keyword>
<evidence type="ECO:0000256" key="4">
    <source>
        <dbReference type="ARBA" id="ARBA00022630"/>
    </source>
</evidence>
<comment type="caution">
    <text evidence="10">The sequence shown here is derived from an EMBL/GenBank/DDBJ whole genome shotgun (WGS) entry which is preliminary data.</text>
</comment>
<dbReference type="AlphaFoldDB" id="A0A4Z1CCA0"/>
<dbReference type="OrthoDB" id="9778912at2"/>
<dbReference type="RefSeq" id="WP_135802088.1">
    <property type="nucleotide sequence ID" value="NZ_SRPF01000001.1"/>
</dbReference>
<protein>
    <recommendedName>
        <fullName evidence="8">Propionate 3-nitronate monooxygenase</fullName>
    </recommendedName>
</protein>
<evidence type="ECO:0000256" key="7">
    <source>
        <dbReference type="ARBA" id="ARBA00023033"/>
    </source>
</evidence>
<dbReference type="GO" id="GO:0009636">
    <property type="term" value="P:response to toxic substance"/>
    <property type="evidence" value="ECO:0007669"/>
    <property type="project" value="UniProtKB-KW"/>
</dbReference>
<evidence type="ECO:0000313" key="11">
    <source>
        <dbReference type="Proteomes" id="UP000298325"/>
    </source>
</evidence>
<comment type="similarity">
    <text evidence="2">Belongs to the nitronate monooxygenase family. NMO class I subfamily.</text>
</comment>
<keyword evidence="6" id="KW-0560">Oxidoreductase</keyword>
<evidence type="ECO:0000256" key="2">
    <source>
        <dbReference type="ARBA" id="ARBA00009881"/>
    </source>
</evidence>
<evidence type="ECO:0000256" key="9">
    <source>
        <dbReference type="ARBA" id="ARBA00049401"/>
    </source>
</evidence>
<dbReference type="Proteomes" id="UP000298325">
    <property type="component" value="Unassembled WGS sequence"/>
</dbReference>
<evidence type="ECO:0000256" key="1">
    <source>
        <dbReference type="ARBA" id="ARBA00001917"/>
    </source>
</evidence>
<evidence type="ECO:0000313" key="10">
    <source>
        <dbReference type="EMBL" id="TGN41703.1"/>
    </source>
</evidence>
<comment type="cofactor">
    <cofactor evidence="1">
        <name>FMN</name>
        <dbReference type="ChEBI" id="CHEBI:58210"/>
    </cofactor>
</comment>
<dbReference type="PANTHER" id="PTHR42747">
    <property type="entry name" value="NITRONATE MONOOXYGENASE-RELATED"/>
    <property type="match status" value="1"/>
</dbReference>
<dbReference type="GO" id="GO:0018580">
    <property type="term" value="F:nitronate monooxygenase activity"/>
    <property type="evidence" value="ECO:0007669"/>
    <property type="project" value="InterPro"/>
</dbReference>
<name>A0A4Z1CCA0_9GAMM</name>
<dbReference type="CDD" id="cd04730">
    <property type="entry name" value="NPD_like"/>
    <property type="match status" value="1"/>
</dbReference>
<dbReference type="Pfam" id="PF03060">
    <property type="entry name" value="NMO"/>
    <property type="match status" value="1"/>
</dbReference>
<gene>
    <name evidence="10" type="ORF">E5Q11_04030</name>
</gene>
<evidence type="ECO:0000256" key="8">
    <source>
        <dbReference type="ARBA" id="ARBA00031155"/>
    </source>
</evidence>
<evidence type="ECO:0000256" key="5">
    <source>
        <dbReference type="ARBA" id="ARBA00022643"/>
    </source>
</evidence>
<sequence length="169" mass="18054">MDLLKAVPGLDYPIIQAPMAGVSTPLLASAVSNAGALGSISVGASNPIVARKMIEETRSLTDRAFNVNVFCHRPASPDPQVENQWNQYLAPYFSEFNSSPPSALKEIYKAFGSDPEMLRMLVETRPAVVSFHFGLPPAEFVAALKNAGIYLMATATTVEEGQQIDAGPG</sequence>
<evidence type="ECO:0000256" key="3">
    <source>
        <dbReference type="ARBA" id="ARBA00022575"/>
    </source>
</evidence>
<dbReference type="Gene3D" id="3.20.20.70">
    <property type="entry name" value="Aldolase class I"/>
    <property type="match status" value="1"/>
</dbReference>
<keyword evidence="4" id="KW-0285">Flavoprotein</keyword>
<keyword evidence="5" id="KW-0288">FMN</keyword>
<reference evidence="10 11" key="1">
    <citation type="submission" date="2019-04" db="EMBL/GenBank/DDBJ databases">
        <authorList>
            <person name="Park S."/>
            <person name="Yoon J.-H."/>
        </authorList>
    </citation>
    <scope>NUCLEOTIDE SEQUENCE [LARGE SCALE GENOMIC DNA]</scope>
    <source>
        <strain evidence="10 11">HJM-18</strain>
    </source>
</reference>